<proteinExistence type="predicted"/>
<dbReference type="Gene3D" id="1.20.1280.290">
    <property type="match status" value="1"/>
</dbReference>
<accession>A0AAP5AE88</accession>
<evidence type="ECO:0000313" key="7">
    <source>
        <dbReference type="Proteomes" id="UP001226084"/>
    </source>
</evidence>
<dbReference type="Pfam" id="PF04193">
    <property type="entry name" value="PQ-loop"/>
    <property type="match status" value="1"/>
</dbReference>
<evidence type="ECO:0000256" key="5">
    <source>
        <dbReference type="SAM" id="Phobius"/>
    </source>
</evidence>
<comment type="caution">
    <text evidence="6">The sequence shown here is derived from an EMBL/GenBank/DDBJ whole genome shotgun (WGS) entry which is preliminary data.</text>
</comment>
<dbReference type="GO" id="GO:0016020">
    <property type="term" value="C:membrane"/>
    <property type="evidence" value="ECO:0007669"/>
    <property type="project" value="UniProtKB-SubCell"/>
</dbReference>
<dbReference type="RefSeq" id="WP_307106032.1">
    <property type="nucleotide sequence ID" value="NZ_JAUTAS010000001.1"/>
</dbReference>
<dbReference type="Proteomes" id="UP001226084">
    <property type="component" value="Unassembled WGS sequence"/>
</dbReference>
<protein>
    <submittedName>
        <fullName evidence="6">Uncharacterized protein with PQ loop repeat</fullName>
    </submittedName>
</protein>
<evidence type="ECO:0000256" key="3">
    <source>
        <dbReference type="ARBA" id="ARBA00022989"/>
    </source>
</evidence>
<evidence type="ECO:0000313" key="6">
    <source>
        <dbReference type="EMBL" id="MDQ1107292.1"/>
    </source>
</evidence>
<sequence>MEQPADLLGWAATVVLIATLVRQIVKQHRAGSVEGVSTWLFVGQITASMLFIAYSAWLGSLVFVVTNSLILVTAVVGQGLAMRRRRSAGERGK</sequence>
<feature type="transmembrane region" description="Helical" evidence="5">
    <location>
        <begin position="63"/>
        <end position="81"/>
    </location>
</feature>
<comment type="subcellular location">
    <subcellularLocation>
        <location evidence="1">Membrane</location>
        <topology evidence="1">Multi-pass membrane protein</topology>
    </subcellularLocation>
</comment>
<keyword evidence="3 5" id="KW-1133">Transmembrane helix</keyword>
<gene>
    <name evidence="6" type="ORF">QE424_000451</name>
</gene>
<dbReference type="InterPro" id="IPR006603">
    <property type="entry name" value="PQ-loop_rpt"/>
</dbReference>
<keyword evidence="4 5" id="KW-0472">Membrane</keyword>
<evidence type="ECO:0000256" key="1">
    <source>
        <dbReference type="ARBA" id="ARBA00004141"/>
    </source>
</evidence>
<evidence type="ECO:0000256" key="4">
    <source>
        <dbReference type="ARBA" id="ARBA00023136"/>
    </source>
</evidence>
<name>A0AAP5AE88_9GAMM</name>
<feature type="transmembrane region" description="Helical" evidence="5">
    <location>
        <begin position="7"/>
        <end position="25"/>
    </location>
</feature>
<keyword evidence="2 5" id="KW-0812">Transmembrane</keyword>
<evidence type="ECO:0000256" key="2">
    <source>
        <dbReference type="ARBA" id="ARBA00022692"/>
    </source>
</evidence>
<reference evidence="6" key="1">
    <citation type="submission" date="2023-07" db="EMBL/GenBank/DDBJ databases">
        <title>Functional and genomic diversity of the sorghum phyllosphere microbiome.</title>
        <authorList>
            <person name="Shade A."/>
        </authorList>
    </citation>
    <scope>NUCLEOTIDE SEQUENCE</scope>
    <source>
        <strain evidence="6">SORGH_AS_0457</strain>
    </source>
</reference>
<dbReference type="AlphaFoldDB" id="A0AAP5AE88"/>
<dbReference type="EMBL" id="JAUTAS010000001">
    <property type="protein sequence ID" value="MDQ1107292.1"/>
    <property type="molecule type" value="Genomic_DNA"/>
</dbReference>
<organism evidence="6 7">
    <name type="scientific">Stenotrophomonas rhizophila</name>
    <dbReference type="NCBI Taxonomy" id="216778"/>
    <lineage>
        <taxon>Bacteria</taxon>
        <taxon>Pseudomonadati</taxon>
        <taxon>Pseudomonadota</taxon>
        <taxon>Gammaproteobacteria</taxon>
        <taxon>Lysobacterales</taxon>
        <taxon>Lysobacteraceae</taxon>
        <taxon>Stenotrophomonas</taxon>
    </lineage>
</organism>